<accession>A0AAQ1PC12</accession>
<protein>
    <submittedName>
        <fullName evidence="1">Uncharacterized protein</fullName>
    </submittedName>
</protein>
<evidence type="ECO:0000313" key="2">
    <source>
        <dbReference type="Proteomes" id="UP000294335"/>
    </source>
</evidence>
<dbReference type="AlphaFoldDB" id="A0AAQ1PC12"/>
<dbReference type="Proteomes" id="UP000294335">
    <property type="component" value="Unassembled WGS sequence"/>
</dbReference>
<sequence>MEYTSSMAVETLQISDKDVNKYINERIGSNACPCGSGEFELIIDSEATPSVMTMKDVRDEFNEHWFFWQACNHCSQSKMIAASRVWAWIKEQNSKNVD</sequence>
<organism evidence="1 2">
    <name type="scientific">Pseudomonas inefficax</name>
    <dbReference type="NCBI Taxonomy" id="2078786"/>
    <lineage>
        <taxon>Bacteria</taxon>
        <taxon>Pseudomonadati</taxon>
        <taxon>Pseudomonadota</taxon>
        <taxon>Gammaproteobacteria</taxon>
        <taxon>Pseudomonadales</taxon>
        <taxon>Pseudomonadaceae</taxon>
        <taxon>Pseudomonas</taxon>
    </lineage>
</organism>
<name>A0AAQ1PC12_9PSED</name>
<keyword evidence="2" id="KW-1185">Reference proteome</keyword>
<comment type="caution">
    <text evidence="1">The sequence shown here is derived from an EMBL/GenBank/DDBJ whole genome shotgun (WGS) entry which is preliminary data.</text>
</comment>
<reference evidence="1 2" key="1">
    <citation type="submission" date="2018-02" db="EMBL/GenBank/DDBJ databases">
        <authorList>
            <person name="Dubost A."/>
        </authorList>
    </citation>
    <scope>NUCLEOTIDE SEQUENCE [LARGE SCALE GENOMIC DNA]</scope>
    <source>
        <strain evidence="2">JV551A3</strain>
    </source>
</reference>
<dbReference type="RefSeq" id="WP_133973788.1">
    <property type="nucleotide sequence ID" value="NZ_OPYN01000167.1"/>
</dbReference>
<dbReference type="EMBL" id="OPYN01000167">
    <property type="protein sequence ID" value="SPO62314.1"/>
    <property type="molecule type" value="Genomic_DNA"/>
</dbReference>
<gene>
    <name evidence="1" type="ORF">JV551A3_V1_1670059</name>
</gene>
<proteinExistence type="predicted"/>
<evidence type="ECO:0000313" key="1">
    <source>
        <dbReference type="EMBL" id="SPO62314.1"/>
    </source>
</evidence>